<dbReference type="AlphaFoldDB" id="A0AAW0LFR0"/>
<gene>
    <name evidence="1" type="primary">ABCC10_2</name>
    <name evidence="1" type="ORF">CFP56_002377</name>
</gene>
<organism evidence="1 2">
    <name type="scientific">Quercus suber</name>
    <name type="common">Cork oak</name>
    <dbReference type="NCBI Taxonomy" id="58331"/>
    <lineage>
        <taxon>Eukaryota</taxon>
        <taxon>Viridiplantae</taxon>
        <taxon>Streptophyta</taxon>
        <taxon>Embryophyta</taxon>
        <taxon>Tracheophyta</taxon>
        <taxon>Spermatophyta</taxon>
        <taxon>Magnoliopsida</taxon>
        <taxon>eudicotyledons</taxon>
        <taxon>Gunneridae</taxon>
        <taxon>Pentapetalae</taxon>
        <taxon>rosids</taxon>
        <taxon>fabids</taxon>
        <taxon>Fagales</taxon>
        <taxon>Fagaceae</taxon>
        <taxon>Quercus</taxon>
    </lineage>
</organism>
<name>A0AAW0LFR0_QUESU</name>
<dbReference type="EMBL" id="PKMF04000109">
    <property type="protein sequence ID" value="KAK7849749.1"/>
    <property type="molecule type" value="Genomic_DNA"/>
</dbReference>
<dbReference type="Proteomes" id="UP000237347">
    <property type="component" value="Unassembled WGS sequence"/>
</dbReference>
<accession>A0AAW0LFR0</accession>
<evidence type="ECO:0000313" key="1">
    <source>
        <dbReference type="EMBL" id="KAK7849749.1"/>
    </source>
</evidence>
<proteinExistence type="predicted"/>
<sequence>MASTLPSSQEFQNLVNAHNDTVGFQKHAKYASFQQSKTSTWEILKTCEEQLILTLYQLIKQEERETGNTGLQPYILCLSQSKGFLSLLGSYMPLHILSRAVDTKLLVCC</sequence>
<comment type="caution">
    <text evidence="1">The sequence shown here is derived from an EMBL/GenBank/DDBJ whole genome shotgun (WGS) entry which is preliminary data.</text>
</comment>
<keyword evidence="2" id="KW-1185">Reference proteome</keyword>
<reference evidence="1 2" key="1">
    <citation type="journal article" date="2018" name="Sci. Data">
        <title>The draft genome sequence of cork oak.</title>
        <authorList>
            <person name="Ramos A.M."/>
            <person name="Usie A."/>
            <person name="Barbosa P."/>
            <person name="Barros P.M."/>
            <person name="Capote T."/>
            <person name="Chaves I."/>
            <person name="Simoes F."/>
            <person name="Abreu I."/>
            <person name="Carrasquinho I."/>
            <person name="Faro C."/>
            <person name="Guimaraes J.B."/>
            <person name="Mendonca D."/>
            <person name="Nobrega F."/>
            <person name="Rodrigues L."/>
            <person name="Saibo N.J.M."/>
            <person name="Varela M.C."/>
            <person name="Egas C."/>
            <person name="Matos J."/>
            <person name="Miguel C.M."/>
            <person name="Oliveira M.M."/>
            <person name="Ricardo C.P."/>
            <person name="Goncalves S."/>
        </authorList>
    </citation>
    <scope>NUCLEOTIDE SEQUENCE [LARGE SCALE GENOMIC DNA]</scope>
    <source>
        <strain evidence="2">cv. HL8</strain>
    </source>
</reference>
<evidence type="ECO:0000313" key="2">
    <source>
        <dbReference type="Proteomes" id="UP000237347"/>
    </source>
</evidence>
<protein>
    <submittedName>
        <fullName evidence="1">Abc transporter c family member 10</fullName>
    </submittedName>
</protein>